<dbReference type="Proteomes" id="UP000644020">
    <property type="component" value="Unassembled WGS sequence"/>
</dbReference>
<comment type="caution">
    <text evidence="1">The sequence shown here is derived from an EMBL/GenBank/DDBJ whole genome shotgun (WGS) entry which is preliminary data.</text>
</comment>
<gene>
    <name evidence="1" type="ORF">GCM10010305_51210</name>
</gene>
<evidence type="ECO:0000313" key="1">
    <source>
        <dbReference type="EMBL" id="GHB01722.1"/>
    </source>
</evidence>
<evidence type="ECO:0000313" key="2">
    <source>
        <dbReference type="Proteomes" id="UP000644020"/>
    </source>
</evidence>
<reference evidence="1" key="1">
    <citation type="journal article" date="2014" name="Int. J. Syst. Evol. Microbiol.">
        <title>Complete genome sequence of Corynebacterium casei LMG S-19264T (=DSM 44701T), isolated from a smear-ripened cheese.</title>
        <authorList>
            <consortium name="US DOE Joint Genome Institute (JGI-PGF)"/>
            <person name="Walter F."/>
            <person name="Albersmeier A."/>
            <person name="Kalinowski J."/>
            <person name="Ruckert C."/>
        </authorList>
    </citation>
    <scope>NUCLEOTIDE SEQUENCE</scope>
    <source>
        <strain evidence="1">JCM 4518</strain>
    </source>
</reference>
<keyword evidence="2" id="KW-1185">Reference proteome</keyword>
<dbReference type="AlphaFoldDB" id="A0A918T6F7"/>
<name>A0A918T6F7_9ACTN</name>
<protein>
    <submittedName>
        <fullName evidence="1">Uncharacterized protein</fullName>
    </submittedName>
</protein>
<reference evidence="1" key="2">
    <citation type="submission" date="2020-09" db="EMBL/GenBank/DDBJ databases">
        <authorList>
            <person name="Sun Q."/>
            <person name="Ohkuma M."/>
        </authorList>
    </citation>
    <scope>NUCLEOTIDE SEQUENCE</scope>
    <source>
        <strain evidence="1">JCM 4518</strain>
    </source>
</reference>
<dbReference type="EMBL" id="BMUL01000016">
    <property type="protein sequence ID" value="GHB01722.1"/>
    <property type="molecule type" value="Genomic_DNA"/>
</dbReference>
<accession>A0A918T6F7</accession>
<organism evidence="1 2">
    <name type="scientific">Streptomyces termitum</name>
    <dbReference type="NCBI Taxonomy" id="67368"/>
    <lineage>
        <taxon>Bacteria</taxon>
        <taxon>Bacillati</taxon>
        <taxon>Actinomycetota</taxon>
        <taxon>Actinomycetes</taxon>
        <taxon>Kitasatosporales</taxon>
        <taxon>Streptomycetaceae</taxon>
        <taxon>Streptomyces</taxon>
    </lineage>
</organism>
<dbReference type="RefSeq" id="WP_189981530.1">
    <property type="nucleotide sequence ID" value="NZ_BMUL01000016.1"/>
</dbReference>
<proteinExistence type="predicted"/>
<sequence>MTEQPLYLRTDPAAPRGTRTISGACTLSYGHASCDPGGLVLALSTGPTEILPRSCWCRCHDDKETT</sequence>